<evidence type="ECO:0000256" key="1">
    <source>
        <dbReference type="SAM" id="MobiDB-lite"/>
    </source>
</evidence>
<reference evidence="2" key="1">
    <citation type="submission" date="2014-05" db="EMBL/GenBank/DDBJ databases">
        <title>The transcriptome of the halophilic microalga Tetraselmis sp. GSL018 isolated from the Great Salt Lake, Utah.</title>
        <authorList>
            <person name="Jinkerson R.E."/>
            <person name="D'Adamo S."/>
            <person name="Posewitz M.C."/>
        </authorList>
    </citation>
    <scope>NUCLEOTIDE SEQUENCE</scope>
    <source>
        <strain evidence="2">GSL018</strain>
    </source>
</reference>
<gene>
    <name evidence="2" type="ORF">TSPGSL018_19383</name>
</gene>
<feature type="compositionally biased region" description="Basic and acidic residues" evidence="1">
    <location>
        <begin position="56"/>
        <end position="73"/>
    </location>
</feature>
<protein>
    <submittedName>
        <fullName evidence="2">Uncharacterized protein</fullName>
    </submittedName>
</protein>
<feature type="region of interest" description="Disordered" evidence="1">
    <location>
        <begin position="1"/>
        <end position="73"/>
    </location>
</feature>
<proteinExistence type="predicted"/>
<dbReference type="AlphaFoldDB" id="A0A061RV51"/>
<accession>A0A061RV51</accession>
<organism evidence="2">
    <name type="scientific">Tetraselmis sp. GSL018</name>
    <dbReference type="NCBI Taxonomy" id="582737"/>
    <lineage>
        <taxon>Eukaryota</taxon>
        <taxon>Viridiplantae</taxon>
        <taxon>Chlorophyta</taxon>
        <taxon>core chlorophytes</taxon>
        <taxon>Chlorodendrophyceae</taxon>
        <taxon>Chlorodendrales</taxon>
        <taxon>Chlorodendraceae</taxon>
        <taxon>Tetraselmis</taxon>
    </lineage>
</organism>
<evidence type="ECO:0000313" key="2">
    <source>
        <dbReference type="EMBL" id="JAC76737.1"/>
    </source>
</evidence>
<name>A0A061RV51_9CHLO</name>
<feature type="non-terminal residue" evidence="2">
    <location>
        <position position="1"/>
    </location>
</feature>
<sequence>APLRPSPGELRVKREGRCGTGAAPQGPAASPPSPAPGGTDKGTPAEDSVLWAIGGEPKRGAPEAERGGERGLL</sequence>
<dbReference type="EMBL" id="GBEZ01008823">
    <property type="protein sequence ID" value="JAC76737.1"/>
    <property type="molecule type" value="Transcribed_RNA"/>
</dbReference>